<feature type="compositionally biased region" description="Basic and acidic residues" evidence="1">
    <location>
        <begin position="34"/>
        <end position="44"/>
    </location>
</feature>
<name>A0A875S9I8_EENNA</name>
<proteinExistence type="predicted"/>
<feature type="region of interest" description="Disordered" evidence="1">
    <location>
        <begin position="105"/>
        <end position="162"/>
    </location>
</feature>
<feature type="chain" id="PRO_5034496559" evidence="2">
    <location>
        <begin position="20"/>
        <end position="162"/>
    </location>
</feature>
<dbReference type="AlphaFoldDB" id="A0A875S9I8"/>
<evidence type="ECO:0000256" key="2">
    <source>
        <dbReference type="SAM" id="SignalP"/>
    </source>
</evidence>
<feature type="signal peptide" evidence="2">
    <location>
        <begin position="1"/>
        <end position="19"/>
    </location>
</feature>
<evidence type="ECO:0000256" key="1">
    <source>
        <dbReference type="SAM" id="MobiDB-lite"/>
    </source>
</evidence>
<reference evidence="3" key="1">
    <citation type="submission" date="2020-10" db="EMBL/GenBank/DDBJ databases">
        <authorList>
            <person name="Roach M.J.R."/>
        </authorList>
    </citation>
    <scope>NUCLEOTIDE SEQUENCE</scope>
    <source>
        <strain evidence="3">CBS 1945</strain>
    </source>
</reference>
<feature type="region of interest" description="Disordered" evidence="1">
    <location>
        <begin position="34"/>
        <end position="77"/>
    </location>
</feature>
<evidence type="ECO:0000313" key="3">
    <source>
        <dbReference type="EMBL" id="QPG76805.1"/>
    </source>
</evidence>
<keyword evidence="4" id="KW-1185">Reference proteome</keyword>
<evidence type="ECO:0000313" key="4">
    <source>
        <dbReference type="Proteomes" id="UP000662931"/>
    </source>
</evidence>
<sequence>MVFMILVIVILPRLSGVATYVTNPDYIQKRKDRDLTNISDRKQSEIPQSSSAYIPPDEDDSLGVTTATSEPASSQLRSIGSDVYQKVKEVKITGDDIPIKLSLANEEDLRQQVRRRDKASSAEDSVNSDPNKYDYDLDELITQESTKDRKDAIHEASDWTQV</sequence>
<dbReference type="Proteomes" id="UP000662931">
    <property type="component" value="Chromosome 4"/>
</dbReference>
<dbReference type="GeneID" id="62197599"/>
<protein>
    <submittedName>
        <fullName evidence="3">Uncharacterized protein</fullName>
    </submittedName>
</protein>
<accession>A0A875S9I8</accession>
<keyword evidence="2" id="KW-0732">Signal</keyword>
<dbReference type="RefSeq" id="XP_038780370.1">
    <property type="nucleotide sequence ID" value="XM_038924442.1"/>
</dbReference>
<feature type="compositionally biased region" description="Basic and acidic residues" evidence="1">
    <location>
        <begin position="145"/>
        <end position="162"/>
    </location>
</feature>
<dbReference type="OrthoDB" id="4092812at2759"/>
<organism evidence="3 4">
    <name type="scientific">Eeniella nana</name>
    <name type="common">Yeast</name>
    <name type="synonym">Brettanomyces nanus</name>
    <dbReference type="NCBI Taxonomy" id="13502"/>
    <lineage>
        <taxon>Eukaryota</taxon>
        <taxon>Fungi</taxon>
        <taxon>Dikarya</taxon>
        <taxon>Ascomycota</taxon>
        <taxon>Saccharomycotina</taxon>
        <taxon>Pichiomycetes</taxon>
        <taxon>Pichiales</taxon>
        <taxon>Pichiaceae</taxon>
        <taxon>Brettanomyces</taxon>
    </lineage>
</organism>
<gene>
    <name evidence="3" type="ORF">FOA43_004199</name>
</gene>
<feature type="compositionally biased region" description="Polar residues" evidence="1">
    <location>
        <begin position="63"/>
        <end position="77"/>
    </location>
</feature>
<dbReference type="KEGG" id="bnn:FOA43_004199"/>
<dbReference type="EMBL" id="CP064815">
    <property type="protein sequence ID" value="QPG76805.1"/>
    <property type="molecule type" value="Genomic_DNA"/>
</dbReference>